<reference evidence="2" key="1">
    <citation type="submission" date="2019-12" db="EMBL/GenBank/DDBJ databases">
        <title>High-Quality draft genome sequences of three cyanobacteria isolated from the limestone walls of the Old Cathedral of Coimbra.</title>
        <authorList>
            <person name="Tiago I."/>
            <person name="Soares F."/>
            <person name="Portugal A."/>
        </authorList>
    </citation>
    <scope>NUCLEOTIDE SEQUENCE [LARGE SCALE GENOMIC DNA]</scope>
    <source>
        <strain evidence="2">C</strain>
    </source>
</reference>
<accession>A0A8K1ZXH1</accession>
<feature type="signal peptide" evidence="1">
    <location>
        <begin position="1"/>
        <end position="19"/>
    </location>
</feature>
<evidence type="ECO:0000313" key="3">
    <source>
        <dbReference type="Proteomes" id="UP000607397"/>
    </source>
</evidence>
<keyword evidence="3" id="KW-1185">Reference proteome</keyword>
<dbReference type="Proteomes" id="UP000607397">
    <property type="component" value="Unassembled WGS sequence"/>
</dbReference>
<proteinExistence type="predicted"/>
<evidence type="ECO:0000256" key="1">
    <source>
        <dbReference type="SAM" id="SignalP"/>
    </source>
</evidence>
<organism evidence="2 3">
    <name type="scientific">Petrachloros mirabilis ULC683</name>
    <dbReference type="NCBI Taxonomy" id="2781853"/>
    <lineage>
        <taxon>Bacteria</taxon>
        <taxon>Bacillati</taxon>
        <taxon>Cyanobacteriota</taxon>
        <taxon>Cyanophyceae</taxon>
        <taxon>Synechococcales</taxon>
        <taxon>Petrachlorosaceae</taxon>
        <taxon>Petrachloros</taxon>
        <taxon>Petrachloros mirabilis</taxon>
    </lineage>
</organism>
<dbReference type="RefSeq" id="WP_161825184.1">
    <property type="nucleotide sequence ID" value="NZ_WVIC01000015.1"/>
</dbReference>
<sequence>MLKFILRGSIPLLCLGALAAPDLMVPAVEAGPPPWAPAHGRRVQRRGRQVRREYRYVYYPSQEVYYAPDDGTWFWLEQGSWRVGSRLPNWLQPSRSSGVTVVLDSDRPYNSHSYVIQRYGRHRRW</sequence>
<name>A0A8K1ZXH1_9CYAN</name>
<protein>
    <submittedName>
        <fullName evidence="2">Uncharacterized protein</fullName>
    </submittedName>
</protein>
<evidence type="ECO:0000313" key="2">
    <source>
        <dbReference type="EMBL" id="NCJ06708.1"/>
    </source>
</evidence>
<dbReference type="EMBL" id="WVIC01000015">
    <property type="protein sequence ID" value="NCJ06708.1"/>
    <property type="molecule type" value="Genomic_DNA"/>
</dbReference>
<feature type="chain" id="PRO_5035468467" evidence="1">
    <location>
        <begin position="20"/>
        <end position="125"/>
    </location>
</feature>
<keyword evidence="1" id="KW-0732">Signal</keyword>
<comment type="caution">
    <text evidence="2">The sequence shown here is derived from an EMBL/GenBank/DDBJ whole genome shotgun (WGS) entry which is preliminary data.</text>
</comment>
<gene>
    <name evidence="2" type="ORF">GS597_09350</name>
</gene>
<dbReference type="AlphaFoldDB" id="A0A8K1ZXH1"/>